<organism evidence="2 3">
    <name type="scientific">Nocardioides renjunii</name>
    <dbReference type="NCBI Taxonomy" id="3095075"/>
    <lineage>
        <taxon>Bacteria</taxon>
        <taxon>Bacillati</taxon>
        <taxon>Actinomycetota</taxon>
        <taxon>Actinomycetes</taxon>
        <taxon>Propionibacteriales</taxon>
        <taxon>Nocardioidaceae</taxon>
        <taxon>Nocardioides</taxon>
    </lineage>
</organism>
<evidence type="ECO:0000313" key="3">
    <source>
        <dbReference type="Proteomes" id="UP001291999"/>
    </source>
</evidence>
<accession>A0ABU5KDE6</accession>
<dbReference type="RefSeq" id="WP_322424615.1">
    <property type="nucleotide sequence ID" value="NZ_JAXQPW010000004.1"/>
</dbReference>
<comment type="caution">
    <text evidence="2">The sequence shown here is derived from an EMBL/GenBank/DDBJ whole genome shotgun (WGS) entry which is preliminary data.</text>
</comment>
<keyword evidence="3" id="KW-1185">Reference proteome</keyword>
<dbReference type="Proteomes" id="UP001291999">
    <property type="component" value="Unassembled WGS sequence"/>
</dbReference>
<reference evidence="2 3" key="1">
    <citation type="submission" date="2023-11" db="EMBL/GenBank/DDBJ databases">
        <title>Novel species in genus Nocardioides.</title>
        <authorList>
            <person name="Zhou H."/>
        </authorList>
    </citation>
    <scope>NUCLEOTIDE SEQUENCE [LARGE SCALE GENOMIC DNA]</scope>
    <source>
        <strain evidence="2 3">S-58</strain>
    </source>
</reference>
<gene>
    <name evidence="2" type="ORF">SFC79_12570</name>
</gene>
<proteinExistence type="predicted"/>
<evidence type="ECO:0000256" key="1">
    <source>
        <dbReference type="SAM" id="MobiDB-lite"/>
    </source>
</evidence>
<name>A0ABU5KDE6_9ACTN</name>
<sequence>MGYLVDTTGRLLLPTADEGAAFEALTAAMATRQGWFDPKDDQWPVSSLADLATYAATSVERDGEWLVLATDDQGDPKWSEQATAFYAELARWVTQGTVLITGEDGSQWRYTYADGGLTQSDVNGWDGSLEPFGSPDEEELPVEEPQRRGWFRRR</sequence>
<feature type="region of interest" description="Disordered" evidence="1">
    <location>
        <begin position="122"/>
        <end position="154"/>
    </location>
</feature>
<evidence type="ECO:0000313" key="2">
    <source>
        <dbReference type="EMBL" id="MDZ5662600.1"/>
    </source>
</evidence>
<protein>
    <submittedName>
        <fullName evidence="2">Uncharacterized protein</fullName>
    </submittedName>
</protein>
<dbReference type="EMBL" id="JAXQPW010000004">
    <property type="protein sequence ID" value="MDZ5662600.1"/>
    <property type="molecule type" value="Genomic_DNA"/>
</dbReference>